<protein>
    <recommendedName>
        <fullName evidence="1">Antitoxin SocA-like Panacea domain-containing protein</fullName>
    </recommendedName>
</protein>
<proteinExistence type="predicted"/>
<dbReference type="Proteomes" id="UP000005939">
    <property type="component" value="Unassembled WGS sequence"/>
</dbReference>
<dbReference type="eggNOG" id="COG3600">
    <property type="taxonomic scope" value="Bacteria"/>
</dbReference>
<evidence type="ECO:0000313" key="3">
    <source>
        <dbReference type="Proteomes" id="UP000005939"/>
    </source>
</evidence>
<dbReference type="RefSeq" id="WP_008855186.1">
    <property type="nucleotide sequence ID" value="NZ_AGFR01000022.1"/>
</dbReference>
<comment type="caution">
    <text evidence="2">The sequence shown here is derived from an EMBL/GenBank/DDBJ whole genome shotgun (WGS) entry which is preliminary data.</text>
</comment>
<dbReference type="AlphaFoldDB" id="G6F3K1"/>
<dbReference type="Pfam" id="PF13274">
    <property type="entry name" value="SocA_Panacea"/>
    <property type="match status" value="1"/>
</dbReference>
<feature type="domain" description="Antitoxin SocA-like Panacea" evidence="1">
    <location>
        <begin position="30"/>
        <end position="138"/>
    </location>
</feature>
<dbReference type="EMBL" id="AGFR01000022">
    <property type="protein sequence ID" value="EHD12880.1"/>
    <property type="molecule type" value="Genomic_DNA"/>
</dbReference>
<dbReference type="InterPro" id="IPR025272">
    <property type="entry name" value="SocA_Panacea"/>
</dbReference>
<reference evidence="2 3" key="1">
    <citation type="submission" date="2011-10" db="EMBL/GenBank/DDBJ databases">
        <title>Genome Sequence of Commensalibacter intestini A911, isolated from Drosophila gut.</title>
        <authorList>
            <person name="Lee W.-J."/>
            <person name="Kim E.-K."/>
        </authorList>
    </citation>
    <scope>NUCLEOTIDE SEQUENCE [LARGE SCALE GENOMIC DNA]</scope>
    <source>
        <strain evidence="2 3">A911</strain>
    </source>
</reference>
<name>G6F3K1_9PROT</name>
<gene>
    <name evidence="2" type="ORF">CIN_21970</name>
</gene>
<sequence>MFQAHDVAAVANEFIRLAREEGLILRNVQLQKLPYIAQGWSLALRDKPLIKQTVKACHYGPVYRKLYESLAQYGSGPVKDFIHENDSGRDITIETRGPKVTGNLCDDDLNLIKVVWNNYRNYSAYQLSALTHQPGTPWSQTREKGKREIPNDLIREYYCNLQKSVNASLSWVMNRLNGVILQTIWRLLYTKLHQIAF</sequence>
<dbReference type="OrthoDB" id="9799173at2"/>
<evidence type="ECO:0000259" key="1">
    <source>
        <dbReference type="Pfam" id="PF13274"/>
    </source>
</evidence>
<evidence type="ECO:0000313" key="2">
    <source>
        <dbReference type="EMBL" id="EHD12880.1"/>
    </source>
</evidence>
<organism evidence="2 3">
    <name type="scientific">Commensalibacter intestini A911</name>
    <dbReference type="NCBI Taxonomy" id="1088868"/>
    <lineage>
        <taxon>Bacteria</taxon>
        <taxon>Pseudomonadati</taxon>
        <taxon>Pseudomonadota</taxon>
        <taxon>Alphaproteobacteria</taxon>
        <taxon>Acetobacterales</taxon>
        <taxon>Acetobacteraceae</taxon>
    </lineage>
</organism>
<accession>G6F3K1</accession>